<accession>A0A9P7C0V4</accession>
<keyword evidence="2" id="KW-1185">Reference proteome</keyword>
<evidence type="ECO:0000313" key="1">
    <source>
        <dbReference type="EMBL" id="KAG1530332.1"/>
    </source>
</evidence>
<gene>
    <name evidence="1" type="ORF">G6F50_017387</name>
</gene>
<dbReference type="AlphaFoldDB" id="A0A9P7C0V4"/>
<organism evidence="1 2">
    <name type="scientific">Rhizopus delemar</name>
    <dbReference type="NCBI Taxonomy" id="936053"/>
    <lineage>
        <taxon>Eukaryota</taxon>
        <taxon>Fungi</taxon>
        <taxon>Fungi incertae sedis</taxon>
        <taxon>Mucoromycota</taxon>
        <taxon>Mucoromycotina</taxon>
        <taxon>Mucoromycetes</taxon>
        <taxon>Mucorales</taxon>
        <taxon>Mucorineae</taxon>
        <taxon>Rhizopodaceae</taxon>
        <taxon>Rhizopus</taxon>
    </lineage>
</organism>
<dbReference type="EMBL" id="JAANIU010012690">
    <property type="protein sequence ID" value="KAG1530332.1"/>
    <property type="molecule type" value="Genomic_DNA"/>
</dbReference>
<evidence type="ECO:0000313" key="2">
    <source>
        <dbReference type="Proteomes" id="UP000740926"/>
    </source>
</evidence>
<protein>
    <submittedName>
        <fullName evidence="1">Uncharacterized protein</fullName>
    </submittedName>
</protein>
<proteinExistence type="predicted"/>
<sequence length="92" mass="10306">MALAPEPYAPRRIAHIDTWRTADHAIKVYGIHRDPNWASPLLSDAVIASARASVQDGLTTQARDHRSHGLGFCIVHVGEEARLWRNRTGSRR</sequence>
<name>A0A9P7C0V4_9FUNG</name>
<comment type="caution">
    <text evidence="1">The sequence shown here is derived from an EMBL/GenBank/DDBJ whole genome shotgun (WGS) entry which is preliminary data.</text>
</comment>
<dbReference type="Proteomes" id="UP000740926">
    <property type="component" value="Unassembled WGS sequence"/>
</dbReference>
<reference evidence="1 2" key="1">
    <citation type="journal article" date="2020" name="Microb. Genom.">
        <title>Genetic diversity of clinical and environmental Mucorales isolates obtained from an investigation of mucormycosis cases among solid organ transplant recipients.</title>
        <authorList>
            <person name="Nguyen M.H."/>
            <person name="Kaul D."/>
            <person name="Muto C."/>
            <person name="Cheng S.J."/>
            <person name="Richter R.A."/>
            <person name="Bruno V.M."/>
            <person name="Liu G."/>
            <person name="Beyhan S."/>
            <person name="Sundermann A.J."/>
            <person name="Mounaud S."/>
            <person name="Pasculle A.W."/>
            <person name="Nierman W.C."/>
            <person name="Driscoll E."/>
            <person name="Cumbie R."/>
            <person name="Clancy C.J."/>
            <person name="Dupont C.L."/>
        </authorList>
    </citation>
    <scope>NUCLEOTIDE SEQUENCE [LARGE SCALE GENOMIC DNA]</scope>
    <source>
        <strain evidence="1 2">GL24</strain>
    </source>
</reference>